<dbReference type="InterPro" id="IPR016187">
    <property type="entry name" value="CTDL_fold"/>
</dbReference>
<evidence type="ECO:0000256" key="2">
    <source>
        <dbReference type="SAM" id="SignalP"/>
    </source>
</evidence>
<dbReference type="EMBL" id="CP017774">
    <property type="protein sequence ID" value="AOZ99708.1"/>
    <property type="molecule type" value="Genomic_DNA"/>
</dbReference>
<name>A0A1D9PAV2_9FLAO</name>
<dbReference type="AlphaFoldDB" id="A0A1D9PAV2"/>
<gene>
    <name evidence="4" type="ORF">BIW12_09805</name>
</gene>
<feature type="chain" id="PRO_5009444329" evidence="2">
    <location>
        <begin position="21"/>
        <end position="360"/>
    </location>
</feature>
<sequence length="360" mass="39930">MKIYSLIIGVVFSGLYSSFAQENKAVAVVTTTSCEAMCKANTSKKALLLQSIANISTENITKSIDGMVWVAGGEFKMGTNDYPDAQPVHSVSVKGFWMDQHEVTNAQFEAFVKATNYITIAERPLNPDEYPGVPLENLVPGSAVFSPPTDKVSLGNIQQWWKYVPGANWKHPSGPESTIVGLENNPVVQISYPDAKAYADWAGKRLPTEAEWEFAARAGREHTKYYWGQELKPNGKWLANIFQGTFPNNNIAEDGFVGAAPVQSFPKNPFGIYDLEGNVWEWCNDLYRDDYYKMSPQDNPQGPLESHDPEEPGVEKHVQRGGSYLCSDQYCIRYVAGSRGKGETTSACNHLGFRCVKDAQ</sequence>
<evidence type="ECO:0000313" key="4">
    <source>
        <dbReference type="EMBL" id="AOZ99708.1"/>
    </source>
</evidence>
<dbReference type="InterPro" id="IPR005532">
    <property type="entry name" value="SUMF_dom"/>
</dbReference>
<dbReference type="STRING" id="1306519.BIW12_09805"/>
<dbReference type="RefSeq" id="WP_071184955.1">
    <property type="nucleotide sequence ID" value="NZ_CP017774.1"/>
</dbReference>
<dbReference type="Proteomes" id="UP000178198">
    <property type="component" value="Chromosome"/>
</dbReference>
<dbReference type="PANTHER" id="PTHR23150">
    <property type="entry name" value="SULFATASE MODIFYING FACTOR 1, 2"/>
    <property type="match status" value="1"/>
</dbReference>
<evidence type="ECO:0000256" key="1">
    <source>
        <dbReference type="SAM" id="MobiDB-lite"/>
    </source>
</evidence>
<dbReference type="InterPro" id="IPR051043">
    <property type="entry name" value="Sulfatase_Mod_Factor_Kinase"/>
</dbReference>
<dbReference type="Gene3D" id="3.90.1580.10">
    <property type="entry name" value="paralog of FGE (formylglycine-generating enzyme)"/>
    <property type="match status" value="1"/>
</dbReference>
<feature type="region of interest" description="Disordered" evidence="1">
    <location>
        <begin position="294"/>
        <end position="320"/>
    </location>
</feature>
<feature type="compositionally biased region" description="Basic and acidic residues" evidence="1">
    <location>
        <begin position="305"/>
        <end position="318"/>
    </location>
</feature>
<dbReference type="GO" id="GO:0120147">
    <property type="term" value="F:formylglycine-generating oxidase activity"/>
    <property type="evidence" value="ECO:0007669"/>
    <property type="project" value="TreeGrafter"/>
</dbReference>
<evidence type="ECO:0000313" key="5">
    <source>
        <dbReference type="Proteomes" id="UP000178198"/>
    </source>
</evidence>
<proteinExistence type="predicted"/>
<feature type="domain" description="Sulfatase-modifying factor enzyme-like" evidence="3">
    <location>
        <begin position="64"/>
        <end position="357"/>
    </location>
</feature>
<organism evidence="4 5">
    <name type="scientific">Flavobacterium commune</name>
    <dbReference type="NCBI Taxonomy" id="1306519"/>
    <lineage>
        <taxon>Bacteria</taxon>
        <taxon>Pseudomonadati</taxon>
        <taxon>Bacteroidota</taxon>
        <taxon>Flavobacteriia</taxon>
        <taxon>Flavobacteriales</taxon>
        <taxon>Flavobacteriaceae</taxon>
        <taxon>Flavobacterium</taxon>
    </lineage>
</organism>
<keyword evidence="5" id="KW-1185">Reference proteome</keyword>
<keyword evidence="2" id="KW-0732">Signal</keyword>
<dbReference type="SUPFAM" id="SSF56436">
    <property type="entry name" value="C-type lectin-like"/>
    <property type="match status" value="1"/>
</dbReference>
<protein>
    <submittedName>
        <fullName evidence="4">Sulfatase-modifying factor protein</fullName>
    </submittedName>
</protein>
<accession>A0A1D9PAV2</accession>
<reference evidence="4 5" key="1">
    <citation type="submission" date="2016-10" db="EMBL/GenBank/DDBJ databases">
        <title>Complete Genome Sequence of Flavobacterium sp. PK15.</title>
        <authorList>
            <person name="Ekwe A."/>
            <person name="Kim S.B."/>
        </authorList>
    </citation>
    <scope>NUCLEOTIDE SEQUENCE [LARGE SCALE GENOMIC DNA]</scope>
    <source>
        <strain evidence="4 5">PK15</strain>
    </source>
</reference>
<dbReference type="PANTHER" id="PTHR23150:SF19">
    <property type="entry name" value="FORMYLGLYCINE-GENERATING ENZYME"/>
    <property type="match status" value="1"/>
</dbReference>
<evidence type="ECO:0000259" key="3">
    <source>
        <dbReference type="Pfam" id="PF03781"/>
    </source>
</evidence>
<feature type="signal peptide" evidence="2">
    <location>
        <begin position="1"/>
        <end position="20"/>
    </location>
</feature>
<dbReference type="Pfam" id="PF03781">
    <property type="entry name" value="FGE-sulfatase"/>
    <property type="match status" value="1"/>
</dbReference>
<dbReference type="OrthoDB" id="9768004at2"/>
<dbReference type="InterPro" id="IPR042095">
    <property type="entry name" value="SUMF_sf"/>
</dbReference>
<dbReference type="KEGG" id="fcm:BIW12_09805"/>